<organism evidence="3 4">
    <name type="scientific">Truncatella angustata</name>
    <dbReference type="NCBI Taxonomy" id="152316"/>
    <lineage>
        <taxon>Eukaryota</taxon>
        <taxon>Fungi</taxon>
        <taxon>Dikarya</taxon>
        <taxon>Ascomycota</taxon>
        <taxon>Pezizomycotina</taxon>
        <taxon>Sordariomycetes</taxon>
        <taxon>Xylariomycetidae</taxon>
        <taxon>Amphisphaeriales</taxon>
        <taxon>Sporocadaceae</taxon>
        <taxon>Truncatella</taxon>
    </lineage>
</organism>
<feature type="domain" description="Clr5" evidence="2">
    <location>
        <begin position="26"/>
        <end position="77"/>
    </location>
</feature>
<name>A0A9P8ZYJ3_9PEZI</name>
<dbReference type="RefSeq" id="XP_045960371.1">
    <property type="nucleotide sequence ID" value="XM_046102622.1"/>
</dbReference>
<dbReference type="Pfam" id="PF13374">
    <property type="entry name" value="TPR_10"/>
    <property type="match status" value="1"/>
</dbReference>
<evidence type="ECO:0000256" key="1">
    <source>
        <dbReference type="SAM" id="MobiDB-lite"/>
    </source>
</evidence>
<dbReference type="PANTHER" id="PTHR38788">
    <property type="entry name" value="CLR5 DOMAIN-CONTAINING PROTEIN"/>
    <property type="match status" value="1"/>
</dbReference>
<protein>
    <recommendedName>
        <fullName evidence="2">Clr5 domain-containing protein</fullName>
    </recommendedName>
</protein>
<evidence type="ECO:0000313" key="4">
    <source>
        <dbReference type="Proteomes" id="UP000758603"/>
    </source>
</evidence>
<sequence length="508" mass="57635">MSADTRHAVTAHGRSQRCDAAKTGPSAEEWDLHKATIINLYKTMKWQDMDEIMRNKYRFHASKRMYNQRFRQWSISKYLKTSDKDVLMQKCGNSVKELGERLKAGHINKQEYDRTLRWFKSIQPVYPTRPISSNEKVIRTERILQSLRHYYHKLAEDETKGGRNDCFFNLDSSKESSDLWFGILRGIKSLDSANDPTKIARASSRESAAAIQAQAIATNEAVFSMLRHVGVLAAAAMLKQPLDFLCELLIETSAIKSKEWSKIRGIILRFFNQEATRVFCFEHPIAVLCRELQKDGHYMDVATRSIVCIRDVCDELWGKRSILAFKSQKALYTATLKSLDLKKAAKIGKDLLVSSEEIWGTESQQARISRFRLGQLHVIENEFSHAAGKSDRAVVENALQYLHDVIRLPPSGVTSGPRSGLLEDETTLGAMADIAFLHNRCGNDAEALAWYQKTAEMSRRICEPGSNVTKAAIEEVIAKLKEMSKLDQAVAWEEILKHCESAAQNRST</sequence>
<dbReference type="PANTHER" id="PTHR38788:SF3">
    <property type="entry name" value="CLR5 DOMAIN-CONTAINING PROTEIN"/>
    <property type="match status" value="1"/>
</dbReference>
<dbReference type="OrthoDB" id="5308957at2759"/>
<dbReference type="Proteomes" id="UP000758603">
    <property type="component" value="Unassembled WGS sequence"/>
</dbReference>
<keyword evidence="4" id="KW-1185">Reference proteome</keyword>
<reference evidence="3" key="1">
    <citation type="journal article" date="2021" name="Nat. Commun.">
        <title>Genetic determinants of endophytism in the Arabidopsis root mycobiome.</title>
        <authorList>
            <person name="Mesny F."/>
            <person name="Miyauchi S."/>
            <person name="Thiergart T."/>
            <person name="Pickel B."/>
            <person name="Atanasova L."/>
            <person name="Karlsson M."/>
            <person name="Huettel B."/>
            <person name="Barry K.W."/>
            <person name="Haridas S."/>
            <person name="Chen C."/>
            <person name="Bauer D."/>
            <person name="Andreopoulos W."/>
            <person name="Pangilinan J."/>
            <person name="LaButti K."/>
            <person name="Riley R."/>
            <person name="Lipzen A."/>
            <person name="Clum A."/>
            <person name="Drula E."/>
            <person name="Henrissat B."/>
            <person name="Kohler A."/>
            <person name="Grigoriev I.V."/>
            <person name="Martin F.M."/>
            <person name="Hacquard S."/>
        </authorList>
    </citation>
    <scope>NUCLEOTIDE SEQUENCE</scope>
    <source>
        <strain evidence="3">MPI-SDFR-AT-0073</strain>
    </source>
</reference>
<dbReference type="Pfam" id="PF14420">
    <property type="entry name" value="Clr5"/>
    <property type="match status" value="1"/>
</dbReference>
<accession>A0A9P8ZYJ3</accession>
<dbReference type="EMBL" id="JAGPXC010000003">
    <property type="protein sequence ID" value="KAH6656106.1"/>
    <property type="molecule type" value="Genomic_DNA"/>
</dbReference>
<proteinExistence type="predicted"/>
<feature type="region of interest" description="Disordered" evidence="1">
    <location>
        <begin position="1"/>
        <end position="23"/>
    </location>
</feature>
<evidence type="ECO:0000313" key="3">
    <source>
        <dbReference type="EMBL" id="KAH6656106.1"/>
    </source>
</evidence>
<evidence type="ECO:0000259" key="2">
    <source>
        <dbReference type="Pfam" id="PF14420"/>
    </source>
</evidence>
<gene>
    <name evidence="3" type="ORF">BKA67DRAFT_562655</name>
</gene>
<comment type="caution">
    <text evidence="3">The sequence shown here is derived from an EMBL/GenBank/DDBJ whole genome shotgun (WGS) entry which is preliminary data.</text>
</comment>
<dbReference type="GeneID" id="70131514"/>
<dbReference type="InterPro" id="IPR025676">
    <property type="entry name" value="Clr5_dom"/>
</dbReference>
<dbReference type="AlphaFoldDB" id="A0A9P8ZYJ3"/>